<accession>A0A6N2MZ88</accession>
<dbReference type="EMBL" id="CAADRP010002040">
    <property type="protein sequence ID" value="VFU59860.1"/>
    <property type="molecule type" value="Genomic_DNA"/>
</dbReference>
<reference evidence="2" key="1">
    <citation type="submission" date="2019-03" db="EMBL/GenBank/DDBJ databases">
        <authorList>
            <person name="Mank J."/>
            <person name="Almeida P."/>
        </authorList>
    </citation>
    <scope>NUCLEOTIDE SEQUENCE</scope>
    <source>
        <strain evidence="2">78183</strain>
    </source>
</reference>
<sequence length="79" mass="8653">MAVFCIKSKTKPISTIKAQSCKPTPIPQQPKPRPASSTDFPASPADAITLPSPARKSMCLIKHVLTERAIEEPDPRMLR</sequence>
<name>A0A6N2MZ88_SALVM</name>
<evidence type="ECO:0000313" key="2">
    <source>
        <dbReference type="EMBL" id="VFU59860.1"/>
    </source>
</evidence>
<protein>
    <submittedName>
        <fullName evidence="2">Uncharacterized protein</fullName>
    </submittedName>
</protein>
<gene>
    <name evidence="2" type="ORF">SVIM_LOCUS441676</name>
</gene>
<feature type="region of interest" description="Disordered" evidence="1">
    <location>
        <begin position="16"/>
        <end position="50"/>
    </location>
</feature>
<proteinExistence type="predicted"/>
<feature type="compositionally biased region" description="Pro residues" evidence="1">
    <location>
        <begin position="24"/>
        <end position="33"/>
    </location>
</feature>
<dbReference type="AlphaFoldDB" id="A0A6N2MZ88"/>
<evidence type="ECO:0000256" key="1">
    <source>
        <dbReference type="SAM" id="MobiDB-lite"/>
    </source>
</evidence>
<organism evidence="2">
    <name type="scientific">Salix viminalis</name>
    <name type="common">Common osier</name>
    <name type="synonym">Basket willow</name>
    <dbReference type="NCBI Taxonomy" id="40686"/>
    <lineage>
        <taxon>Eukaryota</taxon>
        <taxon>Viridiplantae</taxon>
        <taxon>Streptophyta</taxon>
        <taxon>Embryophyta</taxon>
        <taxon>Tracheophyta</taxon>
        <taxon>Spermatophyta</taxon>
        <taxon>Magnoliopsida</taxon>
        <taxon>eudicotyledons</taxon>
        <taxon>Gunneridae</taxon>
        <taxon>Pentapetalae</taxon>
        <taxon>rosids</taxon>
        <taxon>fabids</taxon>
        <taxon>Malpighiales</taxon>
        <taxon>Salicaceae</taxon>
        <taxon>Saliceae</taxon>
        <taxon>Salix</taxon>
    </lineage>
</organism>